<comment type="caution">
    <text evidence="3">The sequence shown here is derived from an EMBL/GenBank/DDBJ whole genome shotgun (WGS) entry which is preliminary data.</text>
</comment>
<dbReference type="EMBL" id="MWBQ01000091">
    <property type="protein sequence ID" value="OQA57398.1"/>
    <property type="molecule type" value="Genomic_DNA"/>
</dbReference>
<gene>
    <name evidence="3" type="ORF">BWY41_01283</name>
</gene>
<name>A0A1V5SSF3_9BACT</name>
<keyword evidence="1" id="KW-0175">Coiled coil</keyword>
<feature type="region of interest" description="Disordered" evidence="2">
    <location>
        <begin position="283"/>
        <end position="314"/>
    </location>
</feature>
<evidence type="ECO:0000256" key="2">
    <source>
        <dbReference type="SAM" id="MobiDB-lite"/>
    </source>
</evidence>
<evidence type="ECO:0000256" key="1">
    <source>
        <dbReference type="SAM" id="Coils"/>
    </source>
</evidence>
<dbReference type="AlphaFoldDB" id="A0A1V5SSF3"/>
<reference evidence="3" key="1">
    <citation type="submission" date="2017-02" db="EMBL/GenBank/DDBJ databases">
        <title>Delving into the versatile metabolic prowess of the omnipresent phylum Bacteroidetes.</title>
        <authorList>
            <person name="Nobu M.K."/>
            <person name="Mei R."/>
            <person name="Narihiro T."/>
            <person name="Kuroda K."/>
            <person name="Liu W.-T."/>
        </authorList>
    </citation>
    <scope>NUCLEOTIDE SEQUENCE</scope>
    <source>
        <strain evidence="3">ADurb.Bin276</strain>
    </source>
</reference>
<sequence>MRLHNRQIKGSFWSDPDLIYELNRDQRMFFIGLTQLAEDSGCLEYDPRSFKIILYPADNDINPEALVEWTEKIIKMGKLIVYEVEGKKYLYIKNFPKHQSLRTPAPPEIPLPIWICWKPREGSSRYGMYVYESSNNYVATPTYPCSNSNIAIKEENRIEENRIEENRIEEKKDICENLSAEAESISSQDTSSSNHKKEIQEIMDFYNQQFSECWSSPLKLTKERYKHIRSRLKNFNIDDLKKAILNIRASPFHCGENDKGKVYATPEFLFRNDTQVDKWLKEKTMKGGADNDRSRTHQKPDRRPLTAEDYDEPEYRDLIRASDRKLEKLGVFKVPSGDQELP</sequence>
<evidence type="ECO:0000313" key="3">
    <source>
        <dbReference type="EMBL" id="OQA57398.1"/>
    </source>
</evidence>
<feature type="coiled-coil region" evidence="1">
    <location>
        <begin position="151"/>
        <end position="188"/>
    </location>
</feature>
<organism evidence="3">
    <name type="scientific">Candidatus Atribacter allofermentans</name>
    <dbReference type="NCBI Taxonomy" id="1852833"/>
    <lineage>
        <taxon>Bacteria</taxon>
        <taxon>Pseudomonadati</taxon>
        <taxon>Atribacterota</taxon>
        <taxon>Atribacteria</taxon>
        <taxon>Atribacterales</taxon>
        <taxon>Atribacteraceae</taxon>
        <taxon>Atribacter</taxon>
    </lineage>
</organism>
<protein>
    <submittedName>
        <fullName evidence="3">Uncharacterized protein</fullName>
    </submittedName>
</protein>
<proteinExistence type="predicted"/>
<dbReference type="Proteomes" id="UP000485569">
    <property type="component" value="Unassembled WGS sequence"/>
</dbReference>
<accession>A0A1V5SSF3</accession>
<feature type="compositionally biased region" description="Basic and acidic residues" evidence="2">
    <location>
        <begin position="283"/>
        <end position="306"/>
    </location>
</feature>